<name>A0A655D4P4_SALET</name>
<evidence type="ECO:0000313" key="2">
    <source>
        <dbReference type="Proteomes" id="UP000039541"/>
    </source>
</evidence>
<gene>
    <name evidence="1" type="ORF">ERS008202_02766</name>
</gene>
<dbReference type="AlphaFoldDB" id="A0A655D4P4"/>
<proteinExistence type="predicted"/>
<evidence type="ECO:0000313" key="1">
    <source>
        <dbReference type="EMBL" id="CNU44850.1"/>
    </source>
</evidence>
<dbReference type="EMBL" id="CQPC01000037">
    <property type="protein sequence ID" value="CNU44850.1"/>
    <property type="molecule type" value="Genomic_DNA"/>
</dbReference>
<accession>A0A655D4P4</accession>
<organism evidence="1 2">
    <name type="scientific">Salmonella enterica subsp. enterica serovar Bovismorbificans</name>
    <dbReference type="NCBI Taxonomy" id="58097"/>
    <lineage>
        <taxon>Bacteria</taxon>
        <taxon>Pseudomonadati</taxon>
        <taxon>Pseudomonadota</taxon>
        <taxon>Gammaproteobacteria</taxon>
        <taxon>Enterobacterales</taxon>
        <taxon>Enterobacteriaceae</taxon>
        <taxon>Salmonella</taxon>
    </lineage>
</organism>
<protein>
    <submittedName>
        <fullName evidence="1">Uncharacterized protein</fullName>
    </submittedName>
</protein>
<reference evidence="1 2" key="1">
    <citation type="submission" date="2015-03" db="EMBL/GenBank/DDBJ databases">
        <authorList>
            <consortium name="Pathogen Informatics"/>
        </authorList>
    </citation>
    <scope>NUCLEOTIDE SEQUENCE [LARGE SCALE GENOMIC DNA]</scope>
    <source>
        <strain evidence="1 2">3476</strain>
    </source>
</reference>
<dbReference type="Proteomes" id="UP000039541">
    <property type="component" value="Unassembled WGS sequence"/>
</dbReference>
<sequence length="95" mass="10909">MVINAVFFKGRITQVSPQYGHHTQLMRTLKSGGDLFNLATRLFRTEIDRRAYRHSAHVERLLNAGVQGLIVLCRIAQCFVVIQFDQKRNTVRIAP</sequence>